<dbReference type="EMBL" id="ML732163">
    <property type="protein sequence ID" value="KAB8077961.1"/>
    <property type="molecule type" value="Genomic_DNA"/>
</dbReference>
<evidence type="ECO:0000313" key="2">
    <source>
        <dbReference type="EMBL" id="KAB8077961.1"/>
    </source>
</evidence>
<proteinExistence type="predicted"/>
<accession>A0A5N5XBA2</accession>
<gene>
    <name evidence="2" type="ORF">BDV29DRAFT_32191</name>
</gene>
<dbReference type="OrthoDB" id="3800389at2759"/>
<sequence length="275" mass="30991">MALSQKRSRFFVSWPSSQTHSDTSSQPEQTPTLPQTPKSSSATEQAAELLKTTNHIRTQLHEVQRLRDIKEAFLEPAERDWIDSIISDIGDAAHDVAVLLEPTRLQQETRKGKLSLGRQLRWKYRDSQRAVDKSNRLLACHRSLLGVLGHLQRLNFSESTPAMVYELDARIPSGGHFDVQELDSVVVKPSEKIAVPDMNEVKPVVSKHVEGKIVVSDVAKLDTTVGERLEERTEFSGVVNYEMDELLAWRRSRGAAGPIKRPMVHRARDSDASLR</sequence>
<evidence type="ECO:0000256" key="1">
    <source>
        <dbReference type="SAM" id="MobiDB-lite"/>
    </source>
</evidence>
<name>A0A5N5XBA2_9EURO</name>
<protein>
    <submittedName>
        <fullName evidence="2">Uncharacterized protein</fullName>
    </submittedName>
</protein>
<organism evidence="2 3">
    <name type="scientific">Aspergillus leporis</name>
    <dbReference type="NCBI Taxonomy" id="41062"/>
    <lineage>
        <taxon>Eukaryota</taxon>
        <taxon>Fungi</taxon>
        <taxon>Dikarya</taxon>
        <taxon>Ascomycota</taxon>
        <taxon>Pezizomycotina</taxon>
        <taxon>Eurotiomycetes</taxon>
        <taxon>Eurotiomycetidae</taxon>
        <taxon>Eurotiales</taxon>
        <taxon>Aspergillaceae</taxon>
        <taxon>Aspergillus</taxon>
        <taxon>Aspergillus subgen. Circumdati</taxon>
    </lineage>
</organism>
<feature type="region of interest" description="Disordered" evidence="1">
    <location>
        <begin position="1"/>
        <end position="45"/>
    </location>
</feature>
<reference evidence="2 3" key="1">
    <citation type="submission" date="2019-04" db="EMBL/GenBank/DDBJ databases">
        <title>Friends and foes A comparative genomics study of 23 Aspergillus species from section Flavi.</title>
        <authorList>
            <consortium name="DOE Joint Genome Institute"/>
            <person name="Kjaerbolling I."/>
            <person name="Vesth T."/>
            <person name="Frisvad J.C."/>
            <person name="Nybo J.L."/>
            <person name="Theobald S."/>
            <person name="Kildgaard S."/>
            <person name="Isbrandt T."/>
            <person name="Kuo A."/>
            <person name="Sato A."/>
            <person name="Lyhne E.K."/>
            <person name="Kogle M.E."/>
            <person name="Wiebenga A."/>
            <person name="Kun R.S."/>
            <person name="Lubbers R.J."/>
            <person name="Makela M.R."/>
            <person name="Barry K."/>
            <person name="Chovatia M."/>
            <person name="Clum A."/>
            <person name="Daum C."/>
            <person name="Haridas S."/>
            <person name="He G."/>
            <person name="LaButti K."/>
            <person name="Lipzen A."/>
            <person name="Mondo S."/>
            <person name="Riley R."/>
            <person name="Salamov A."/>
            <person name="Simmons B.A."/>
            <person name="Magnuson J.K."/>
            <person name="Henrissat B."/>
            <person name="Mortensen U.H."/>
            <person name="Larsen T.O."/>
            <person name="Devries R.P."/>
            <person name="Grigoriev I.V."/>
            <person name="Machida M."/>
            <person name="Baker S.E."/>
            <person name="Andersen M.R."/>
        </authorList>
    </citation>
    <scope>NUCLEOTIDE SEQUENCE [LARGE SCALE GENOMIC DNA]</scope>
    <source>
        <strain evidence="2 3">CBS 151.66</strain>
    </source>
</reference>
<feature type="compositionally biased region" description="Low complexity" evidence="1">
    <location>
        <begin position="23"/>
        <end position="37"/>
    </location>
</feature>
<dbReference type="Proteomes" id="UP000326565">
    <property type="component" value="Unassembled WGS sequence"/>
</dbReference>
<dbReference type="AlphaFoldDB" id="A0A5N5XBA2"/>
<evidence type="ECO:0000313" key="3">
    <source>
        <dbReference type="Proteomes" id="UP000326565"/>
    </source>
</evidence>
<keyword evidence="3" id="KW-1185">Reference proteome</keyword>